<gene>
    <name evidence="1" type="ORF">SNOG_00124</name>
</gene>
<reference evidence="2" key="1">
    <citation type="journal article" date="2007" name="Plant Cell">
        <title>Dothideomycete-plant interactions illuminated by genome sequencing and EST analysis of the wheat pathogen Stagonospora nodorum.</title>
        <authorList>
            <person name="Hane J.K."/>
            <person name="Lowe R.G."/>
            <person name="Solomon P.S."/>
            <person name="Tan K.C."/>
            <person name="Schoch C.L."/>
            <person name="Spatafora J.W."/>
            <person name="Crous P.W."/>
            <person name="Kodira C."/>
            <person name="Birren B.W."/>
            <person name="Galagan J.E."/>
            <person name="Torriani S.F."/>
            <person name="McDonald B.A."/>
            <person name="Oliver R.P."/>
        </authorList>
    </citation>
    <scope>NUCLEOTIDE SEQUENCE [LARGE SCALE GENOMIC DNA]</scope>
    <source>
        <strain evidence="2">SN15 / ATCC MYA-4574 / FGSC 10173</strain>
    </source>
</reference>
<dbReference type="EMBL" id="CH445325">
    <property type="protein sequence ID" value="EAT91619.1"/>
    <property type="molecule type" value="Genomic_DNA"/>
</dbReference>
<dbReference type="InParanoid" id="Q0V790"/>
<sequence>MSPSVPPPESTDTSTPCVMLRILRTMTRSARIRQQSSRAPWVTAVPHDISEILTAYNLCGNIAAG</sequence>
<dbReference type="RefSeq" id="XP_001790819.1">
    <property type="nucleotide sequence ID" value="XM_001790767.1"/>
</dbReference>
<name>Q0V790_PHANO</name>
<dbReference type="GeneID" id="5967621"/>
<dbReference type="KEGG" id="pno:SNOG_00124"/>
<accession>Q0V790</accession>
<organism evidence="1 2">
    <name type="scientific">Phaeosphaeria nodorum (strain SN15 / ATCC MYA-4574 / FGSC 10173)</name>
    <name type="common">Glume blotch fungus</name>
    <name type="synonym">Parastagonospora nodorum</name>
    <dbReference type="NCBI Taxonomy" id="321614"/>
    <lineage>
        <taxon>Eukaryota</taxon>
        <taxon>Fungi</taxon>
        <taxon>Dikarya</taxon>
        <taxon>Ascomycota</taxon>
        <taxon>Pezizomycotina</taxon>
        <taxon>Dothideomycetes</taxon>
        <taxon>Pleosporomycetidae</taxon>
        <taxon>Pleosporales</taxon>
        <taxon>Pleosporineae</taxon>
        <taxon>Phaeosphaeriaceae</taxon>
        <taxon>Parastagonospora</taxon>
    </lineage>
</organism>
<evidence type="ECO:0000313" key="2">
    <source>
        <dbReference type="Proteomes" id="UP000001055"/>
    </source>
</evidence>
<evidence type="ECO:0000313" key="1">
    <source>
        <dbReference type="EMBL" id="EAT91619.1"/>
    </source>
</evidence>
<proteinExistence type="predicted"/>
<dbReference type="Proteomes" id="UP000001055">
    <property type="component" value="Unassembled WGS sequence"/>
</dbReference>
<protein>
    <submittedName>
        <fullName evidence="1">Uncharacterized protein</fullName>
    </submittedName>
</protein>
<dbReference type="AlphaFoldDB" id="Q0V790"/>